<evidence type="ECO:0000313" key="3">
    <source>
        <dbReference type="Proteomes" id="UP001501721"/>
    </source>
</evidence>
<sequence>MSAAHTASAPRDRADALPGRPEGAVGEAEGAMGEAEGAMGEAEGRGDVRVVRGLPVMNPHDSLTPLTRE</sequence>
<proteinExistence type="predicted"/>
<dbReference type="Proteomes" id="UP001501721">
    <property type="component" value="Unassembled WGS sequence"/>
</dbReference>
<feature type="compositionally biased region" description="Low complexity" evidence="1">
    <location>
        <begin position="22"/>
        <end position="41"/>
    </location>
</feature>
<comment type="caution">
    <text evidence="2">The sequence shown here is derived from an EMBL/GenBank/DDBJ whole genome shotgun (WGS) entry which is preliminary data.</text>
</comment>
<protein>
    <submittedName>
        <fullName evidence="2">Uncharacterized protein</fullName>
    </submittedName>
</protein>
<dbReference type="EMBL" id="BAAATL010000003">
    <property type="protein sequence ID" value="GAA2470792.1"/>
    <property type="molecule type" value="Genomic_DNA"/>
</dbReference>
<reference evidence="2 3" key="1">
    <citation type="journal article" date="2019" name="Int. J. Syst. Evol. Microbiol.">
        <title>The Global Catalogue of Microorganisms (GCM) 10K type strain sequencing project: providing services to taxonomists for standard genome sequencing and annotation.</title>
        <authorList>
            <consortium name="The Broad Institute Genomics Platform"/>
            <consortium name="The Broad Institute Genome Sequencing Center for Infectious Disease"/>
            <person name="Wu L."/>
            <person name="Ma J."/>
        </authorList>
    </citation>
    <scope>NUCLEOTIDE SEQUENCE [LARGE SCALE GENOMIC DNA]</scope>
    <source>
        <strain evidence="2 3">JCM 6923</strain>
    </source>
</reference>
<accession>A0ABN3KV14</accession>
<name>A0ABN3KV14_9ACTN</name>
<gene>
    <name evidence="2" type="ORF">GCM10010422_11300</name>
</gene>
<evidence type="ECO:0000313" key="2">
    <source>
        <dbReference type="EMBL" id="GAA2470792.1"/>
    </source>
</evidence>
<evidence type="ECO:0000256" key="1">
    <source>
        <dbReference type="SAM" id="MobiDB-lite"/>
    </source>
</evidence>
<organism evidence="2 3">
    <name type="scientific">Streptomyces graminearus</name>
    <dbReference type="NCBI Taxonomy" id="284030"/>
    <lineage>
        <taxon>Bacteria</taxon>
        <taxon>Bacillati</taxon>
        <taxon>Actinomycetota</taxon>
        <taxon>Actinomycetes</taxon>
        <taxon>Kitasatosporales</taxon>
        <taxon>Streptomycetaceae</taxon>
        <taxon>Streptomyces</taxon>
    </lineage>
</organism>
<feature type="region of interest" description="Disordered" evidence="1">
    <location>
        <begin position="1"/>
        <end position="46"/>
    </location>
</feature>
<keyword evidence="3" id="KW-1185">Reference proteome</keyword>